<evidence type="ECO:0000313" key="2">
    <source>
        <dbReference type="EMBL" id="EOY26420.1"/>
    </source>
</evidence>
<sequence>MERVNMSENGSRYGIVSPLERFRERESPVMDLRVSLNLRHNQLGKKKERGLLEGNEGQRRKEAGREIGRETKELQARLKENMLKKEENSFEDGATLREMLKAVSKRRKEKGKGKVEDPDGTDMLKQNNRVEESADEIENRALTIDMTGKLHIKRLNKCPNSNSVMGGTSKRRERNIMIENSIRPWSYYENKRDKGEETMIPVKNRGDRRAMWERLKLDMESFDGKLCIGGNFNTVCYEEERIGRGDIERLAVSFNDFINVLGLMDLPLEGGKFTWCNYKEQAAFSCLDRLEEIKKGVAEYFKKFYEQQNILRVKNIHSKWPREYGTILSTFIKPSVGAALKKAKKARTEIEWEKVMEGTMKFNVDGAANIVETAMAMGIRWKGAFRMLLCGSGSMG</sequence>
<dbReference type="HOGENOM" id="CLU_697195_0_0_1"/>
<evidence type="ECO:0000256" key="1">
    <source>
        <dbReference type="SAM" id="MobiDB-lite"/>
    </source>
</evidence>
<feature type="region of interest" description="Disordered" evidence="1">
    <location>
        <begin position="104"/>
        <end position="123"/>
    </location>
</feature>
<dbReference type="InterPro" id="IPR036691">
    <property type="entry name" value="Endo/exonu/phosph_ase_sf"/>
</dbReference>
<protein>
    <submittedName>
        <fullName evidence="2">Uncharacterized protein</fullName>
    </submittedName>
</protein>
<dbReference type="Gene3D" id="3.60.10.10">
    <property type="entry name" value="Endonuclease/exonuclease/phosphatase"/>
    <property type="match status" value="1"/>
</dbReference>
<gene>
    <name evidence="2" type="ORF">TCM_028025</name>
</gene>
<dbReference type="Proteomes" id="UP000026915">
    <property type="component" value="Chromosome 6"/>
</dbReference>
<dbReference type="AlphaFoldDB" id="A0A061G968"/>
<organism evidence="2 3">
    <name type="scientific">Theobroma cacao</name>
    <name type="common">Cacao</name>
    <name type="synonym">Cocoa</name>
    <dbReference type="NCBI Taxonomy" id="3641"/>
    <lineage>
        <taxon>Eukaryota</taxon>
        <taxon>Viridiplantae</taxon>
        <taxon>Streptophyta</taxon>
        <taxon>Embryophyta</taxon>
        <taxon>Tracheophyta</taxon>
        <taxon>Spermatophyta</taxon>
        <taxon>Magnoliopsida</taxon>
        <taxon>eudicotyledons</taxon>
        <taxon>Gunneridae</taxon>
        <taxon>Pentapetalae</taxon>
        <taxon>rosids</taxon>
        <taxon>malvids</taxon>
        <taxon>Malvales</taxon>
        <taxon>Malvaceae</taxon>
        <taxon>Byttnerioideae</taxon>
        <taxon>Theobroma</taxon>
    </lineage>
</organism>
<dbReference type="InParanoid" id="A0A061G968"/>
<evidence type="ECO:0000313" key="3">
    <source>
        <dbReference type="Proteomes" id="UP000026915"/>
    </source>
</evidence>
<reference evidence="2 3" key="1">
    <citation type="journal article" date="2013" name="Genome Biol.">
        <title>The genome sequence of the most widely cultivated cacao type and its use to identify candidate genes regulating pod color.</title>
        <authorList>
            <person name="Motamayor J.C."/>
            <person name="Mockaitis K."/>
            <person name="Schmutz J."/>
            <person name="Haiminen N."/>
            <person name="Iii D.L."/>
            <person name="Cornejo O."/>
            <person name="Findley S.D."/>
            <person name="Zheng P."/>
            <person name="Utro F."/>
            <person name="Royaert S."/>
            <person name="Saski C."/>
            <person name="Jenkins J."/>
            <person name="Podicheti R."/>
            <person name="Zhao M."/>
            <person name="Scheffler B.E."/>
            <person name="Stack J.C."/>
            <person name="Feltus F.A."/>
            <person name="Mustiga G.M."/>
            <person name="Amores F."/>
            <person name="Phillips W."/>
            <person name="Marelli J.P."/>
            <person name="May G.D."/>
            <person name="Shapiro H."/>
            <person name="Ma J."/>
            <person name="Bustamante C.D."/>
            <person name="Schnell R.J."/>
            <person name="Main D."/>
            <person name="Gilbert D."/>
            <person name="Parida L."/>
            <person name="Kuhn D.N."/>
        </authorList>
    </citation>
    <scope>NUCLEOTIDE SEQUENCE [LARGE SCALE GENOMIC DNA]</scope>
    <source>
        <strain evidence="3">cv. Matina 1-6</strain>
    </source>
</reference>
<dbReference type="Gramene" id="EOY26420">
    <property type="protein sequence ID" value="EOY26420"/>
    <property type="gene ID" value="TCM_028025"/>
</dbReference>
<feature type="region of interest" description="Disordered" evidence="1">
    <location>
        <begin position="45"/>
        <end position="68"/>
    </location>
</feature>
<proteinExistence type="predicted"/>
<dbReference type="SUPFAM" id="SSF56219">
    <property type="entry name" value="DNase I-like"/>
    <property type="match status" value="1"/>
</dbReference>
<accession>A0A061G968</accession>
<name>A0A061G968_THECC</name>
<feature type="compositionally biased region" description="Basic and acidic residues" evidence="1">
    <location>
        <begin position="56"/>
        <end position="68"/>
    </location>
</feature>
<keyword evidence="3" id="KW-1185">Reference proteome</keyword>
<dbReference type="EMBL" id="CM001884">
    <property type="protein sequence ID" value="EOY26420.1"/>
    <property type="molecule type" value="Genomic_DNA"/>
</dbReference>